<evidence type="ECO:0000256" key="4">
    <source>
        <dbReference type="ARBA" id="ARBA00023136"/>
    </source>
</evidence>
<evidence type="ECO:0000256" key="1">
    <source>
        <dbReference type="ARBA" id="ARBA00004236"/>
    </source>
</evidence>
<evidence type="ECO:0000256" key="5">
    <source>
        <dbReference type="ARBA" id="ARBA00023224"/>
    </source>
</evidence>
<feature type="compositionally biased region" description="Basic and acidic residues" evidence="6">
    <location>
        <begin position="10"/>
        <end position="25"/>
    </location>
</feature>
<keyword evidence="5" id="KW-0807">Transducer</keyword>
<dbReference type="SMART" id="SM01224">
    <property type="entry name" value="G_gamma"/>
    <property type="match status" value="1"/>
</dbReference>
<comment type="subcellular location">
    <subcellularLocation>
        <location evidence="1">Cell membrane</location>
    </subcellularLocation>
</comment>
<name>A0A5B6Z8U9_DAVIN</name>
<proteinExistence type="predicted"/>
<keyword evidence="3" id="KW-0175">Coiled coil</keyword>
<dbReference type="PANTHER" id="PTHR35129:SF6">
    <property type="entry name" value="G PROTEIN GAMMA DOMAIN-CONTAINING PROTEIN"/>
    <property type="match status" value="1"/>
</dbReference>
<organism evidence="8">
    <name type="scientific">Davidia involucrata</name>
    <name type="common">Dove tree</name>
    <dbReference type="NCBI Taxonomy" id="16924"/>
    <lineage>
        <taxon>Eukaryota</taxon>
        <taxon>Viridiplantae</taxon>
        <taxon>Streptophyta</taxon>
        <taxon>Embryophyta</taxon>
        <taxon>Tracheophyta</taxon>
        <taxon>Spermatophyta</taxon>
        <taxon>Magnoliopsida</taxon>
        <taxon>eudicotyledons</taxon>
        <taxon>Gunneridae</taxon>
        <taxon>Pentapetalae</taxon>
        <taxon>asterids</taxon>
        <taxon>Cornales</taxon>
        <taxon>Nyssaceae</taxon>
        <taxon>Davidia</taxon>
    </lineage>
</organism>
<dbReference type="InterPro" id="IPR015898">
    <property type="entry name" value="G-protein_gamma-like_dom"/>
</dbReference>
<evidence type="ECO:0000256" key="2">
    <source>
        <dbReference type="ARBA" id="ARBA00022475"/>
    </source>
</evidence>
<evidence type="ECO:0000259" key="7">
    <source>
        <dbReference type="SMART" id="SM01224"/>
    </source>
</evidence>
<reference evidence="8" key="1">
    <citation type="submission" date="2019-08" db="EMBL/GenBank/DDBJ databases">
        <title>Reference gene set and small RNA set construction with multiple tissues from Davidia involucrata Baill.</title>
        <authorList>
            <person name="Yang H."/>
            <person name="Zhou C."/>
            <person name="Li G."/>
            <person name="Wang J."/>
            <person name="Gao P."/>
            <person name="Wang M."/>
            <person name="Wang R."/>
            <person name="Zhao Y."/>
        </authorList>
    </citation>
    <scope>NUCLEOTIDE SEQUENCE</scope>
    <source>
        <tissue evidence="8">Mixed with DoveR01_LX</tissue>
    </source>
</reference>
<feature type="domain" description="G protein gamma" evidence="7">
    <location>
        <begin position="28"/>
        <end position="102"/>
    </location>
</feature>
<evidence type="ECO:0000256" key="3">
    <source>
        <dbReference type="ARBA" id="ARBA00023054"/>
    </source>
</evidence>
<dbReference type="Pfam" id="PF00631">
    <property type="entry name" value="G-gamma"/>
    <property type="match status" value="1"/>
</dbReference>
<keyword evidence="4" id="KW-0472">Membrane</keyword>
<dbReference type="AlphaFoldDB" id="A0A5B6Z8U9"/>
<dbReference type="InterPro" id="IPR045878">
    <property type="entry name" value="GG1/2"/>
</dbReference>
<evidence type="ECO:0000256" key="6">
    <source>
        <dbReference type="SAM" id="MobiDB-lite"/>
    </source>
</evidence>
<dbReference type="PANTHER" id="PTHR35129">
    <property type="entry name" value="GUANINE NUCLEOTIDE-BINDING PROTEIN SUBUNIT GAMMA 1"/>
    <property type="match status" value="1"/>
</dbReference>
<accession>A0A5B6Z8U9</accession>
<dbReference type="GO" id="GO:0007186">
    <property type="term" value="P:G protein-coupled receptor signaling pathway"/>
    <property type="evidence" value="ECO:0007669"/>
    <property type="project" value="InterPro"/>
</dbReference>
<gene>
    <name evidence="8" type="ORF">Din_009941</name>
</gene>
<sequence length="102" mass="11703">MQSVNSEVNQEDRSVLETTDTRGKHRISAELKRIEQEARFLEEELEQLEKMENASAVCKEMLSNLETRPDPLLPITNGPANPSWDQWFEGPQESSGCRCRIL</sequence>
<dbReference type="EMBL" id="GHES01009941">
    <property type="protein sequence ID" value="MPA40500.1"/>
    <property type="molecule type" value="Transcribed_RNA"/>
</dbReference>
<keyword evidence="2" id="KW-1003">Cell membrane</keyword>
<evidence type="ECO:0000313" key="8">
    <source>
        <dbReference type="EMBL" id="MPA40500.1"/>
    </source>
</evidence>
<feature type="region of interest" description="Disordered" evidence="6">
    <location>
        <begin position="1"/>
        <end position="25"/>
    </location>
</feature>
<protein>
    <submittedName>
        <fullName evidence="8">Putative guanine nucleotide-binding protein subunit gamma 2</fullName>
    </submittedName>
</protein>
<dbReference type="GO" id="GO:0005886">
    <property type="term" value="C:plasma membrane"/>
    <property type="evidence" value="ECO:0007669"/>
    <property type="project" value="UniProtKB-SubCell"/>
</dbReference>